<dbReference type="ProteomicsDB" id="328427"/>
<accession>F6Z1Z9</accession>
<sequence>PQDFVRSITPNEKQPEHLGLDQYIIKRFDGKEFWQVLTRQHVLSINHCSGIHVNASEAGGRCMPLASLLPAQWFPSLT</sequence>
<dbReference type="Ensembl" id="ENSMUST00000167612.2">
    <property type="protein sequence ID" value="ENSMUSP00000126822.2"/>
    <property type="gene ID" value="ENSMUSG00000020111.17"/>
</dbReference>
<gene>
    <name evidence="1 2" type="primary">Micu1</name>
</gene>
<keyword evidence="3" id="KW-1185">Reference proteome</keyword>
<dbReference type="MGI" id="MGI:2384909">
    <property type="gene designation" value="Micu1"/>
</dbReference>
<proteinExistence type="evidence at protein level"/>
<dbReference type="PeptideAtlas" id="F6Z1Z9"/>
<reference evidence="1 3" key="1">
    <citation type="journal article" date="2009" name="PLoS Biol.">
        <title>Lineage-specific biology revealed by a finished genome assembly of the mouse.</title>
        <authorList>
            <consortium name="Mouse Genome Sequencing Consortium"/>
            <person name="Church D.M."/>
            <person name="Goodstadt L."/>
            <person name="Hillier L.W."/>
            <person name="Zody M.C."/>
            <person name="Goldstein S."/>
            <person name="She X."/>
            <person name="Bult C.J."/>
            <person name="Agarwala R."/>
            <person name="Cherry J.L."/>
            <person name="DiCuccio M."/>
            <person name="Hlavina W."/>
            <person name="Kapustin Y."/>
            <person name="Meric P."/>
            <person name="Maglott D."/>
            <person name="Birtle Z."/>
            <person name="Marques A.C."/>
            <person name="Graves T."/>
            <person name="Zhou S."/>
            <person name="Teague B."/>
            <person name="Potamousis K."/>
            <person name="Churas C."/>
            <person name="Place M."/>
            <person name="Herschleb J."/>
            <person name="Runnheim R."/>
            <person name="Forrest D."/>
            <person name="Amos-Landgraf J."/>
            <person name="Schwartz D.C."/>
            <person name="Cheng Z."/>
            <person name="Lindblad-Toh K."/>
            <person name="Eichler E.E."/>
            <person name="Ponting C.P."/>
        </authorList>
    </citation>
    <scope>NUCLEOTIDE SEQUENCE [LARGE SCALE GENOMIC DNA]</scope>
    <source>
        <strain evidence="1 3">C57BL/6J</strain>
    </source>
</reference>
<dbReference type="SMR" id="F6Z1Z9"/>
<name>F6Z1Z9_MOUSE</name>
<dbReference type="AGR" id="MGI:2384909"/>
<dbReference type="HOGENOM" id="CLU_2628300_0_0_1"/>
<reference evidence="1" key="4">
    <citation type="submission" date="2025-09" db="UniProtKB">
        <authorList>
            <consortium name="Ensembl"/>
        </authorList>
    </citation>
    <scope>IDENTIFICATION</scope>
    <source>
        <strain evidence="1">C57BL/6J</strain>
    </source>
</reference>
<dbReference type="VEuPathDB" id="HostDB:ENSMUSG00000020111"/>
<evidence type="ECO:0000313" key="3">
    <source>
        <dbReference type="Proteomes" id="UP000000589"/>
    </source>
</evidence>
<dbReference type="Bgee" id="ENSMUSG00000020111">
    <property type="expression patterns" value="Expressed in intestinal villus and 248 other cell types or tissues"/>
</dbReference>
<reference evidence="1 3" key="2">
    <citation type="journal article" date="2011" name="PLoS Biol.">
        <title>Modernizing reference genome assemblies.</title>
        <authorList>
            <person name="Church D.M."/>
            <person name="Schneider V.A."/>
            <person name="Graves T."/>
            <person name="Auger K."/>
            <person name="Cunningham F."/>
            <person name="Bouk N."/>
            <person name="Chen H.C."/>
            <person name="Agarwala R."/>
            <person name="McLaren W.M."/>
            <person name="Ritchie G.R."/>
            <person name="Albracht D."/>
            <person name="Kremitzki M."/>
            <person name="Rock S."/>
            <person name="Kotkiewicz H."/>
            <person name="Kremitzki C."/>
            <person name="Wollam A."/>
            <person name="Trani L."/>
            <person name="Fulton L."/>
            <person name="Fulton R."/>
            <person name="Matthews L."/>
            <person name="Whitehead S."/>
            <person name="Chow W."/>
            <person name="Torrance J."/>
            <person name="Dunn M."/>
            <person name="Harden G."/>
            <person name="Threadgold G."/>
            <person name="Wood J."/>
            <person name="Collins J."/>
            <person name="Heath P."/>
            <person name="Griffiths G."/>
            <person name="Pelan S."/>
            <person name="Grafham D."/>
            <person name="Eichler E.E."/>
            <person name="Weinstock G."/>
            <person name="Mardis E.R."/>
            <person name="Wilson R.K."/>
            <person name="Howe K."/>
            <person name="Flicek P."/>
            <person name="Hubbard T."/>
        </authorList>
    </citation>
    <scope>NUCLEOTIDE SEQUENCE [LARGE SCALE GENOMIC DNA]</scope>
    <source>
        <strain evidence="1 3">C57BL/6J</strain>
    </source>
</reference>
<dbReference type="Proteomes" id="UP000000589">
    <property type="component" value="Chromosome 10"/>
</dbReference>
<evidence type="ECO:0000313" key="2">
    <source>
        <dbReference type="MGI" id="MGI:2384909"/>
    </source>
</evidence>
<evidence type="ECO:0007829" key="4">
    <source>
        <dbReference type="PeptideAtlas" id="F6Z1Z9"/>
    </source>
</evidence>
<reference evidence="1" key="3">
    <citation type="submission" date="2025-08" db="UniProtKB">
        <authorList>
            <consortium name="Ensembl"/>
        </authorList>
    </citation>
    <scope>IDENTIFICATION</scope>
    <source>
        <strain evidence="1">C57BL/6J</strain>
    </source>
</reference>
<dbReference type="ExpressionAtlas" id="F6Z1Z9">
    <property type="expression patterns" value="baseline and differential"/>
</dbReference>
<organism evidence="1 3">
    <name type="scientific">Mus musculus</name>
    <name type="common">Mouse</name>
    <dbReference type="NCBI Taxonomy" id="10090"/>
    <lineage>
        <taxon>Eukaryota</taxon>
        <taxon>Metazoa</taxon>
        <taxon>Chordata</taxon>
        <taxon>Craniata</taxon>
        <taxon>Vertebrata</taxon>
        <taxon>Euteleostomi</taxon>
        <taxon>Mammalia</taxon>
        <taxon>Eutheria</taxon>
        <taxon>Euarchontoglires</taxon>
        <taxon>Glires</taxon>
        <taxon>Rodentia</taxon>
        <taxon>Myomorpha</taxon>
        <taxon>Muroidea</taxon>
        <taxon>Muridae</taxon>
        <taxon>Murinae</taxon>
        <taxon>Mus</taxon>
        <taxon>Mus</taxon>
    </lineage>
</organism>
<dbReference type="Antibodypedia" id="29257">
    <property type="antibodies" value="182 antibodies from 28 providers"/>
</dbReference>
<evidence type="ECO:0000313" key="1">
    <source>
        <dbReference type="Ensembl" id="ENSMUSP00000126822.2"/>
    </source>
</evidence>
<protein>
    <submittedName>
        <fullName evidence="1">Mitochondrial calcium uptake 1</fullName>
    </submittedName>
</protein>
<dbReference type="GeneTree" id="ENSGT00950000183079"/>
<dbReference type="AlphaFoldDB" id="F6Z1Z9"/>
<evidence type="ECO:0007829" key="5">
    <source>
        <dbReference type="ProteomicsDB" id="F6Z1Z9"/>
    </source>
</evidence>
<keyword evidence="4 5" id="KW-1267">Proteomics identification</keyword>
<feature type="non-terminal residue" evidence="1">
    <location>
        <position position="1"/>
    </location>
</feature>